<dbReference type="Proteomes" id="UP001501772">
    <property type="component" value="Unassembled WGS sequence"/>
</dbReference>
<keyword evidence="2" id="KW-1185">Reference proteome</keyword>
<dbReference type="EMBL" id="BAABBY010000001">
    <property type="protein sequence ID" value="GAA4196082.1"/>
    <property type="molecule type" value="Genomic_DNA"/>
</dbReference>
<dbReference type="RefSeq" id="WP_344848329.1">
    <property type="nucleotide sequence ID" value="NZ_BAABBY010000001.1"/>
</dbReference>
<protein>
    <submittedName>
        <fullName evidence="1">Uncharacterized protein</fullName>
    </submittedName>
</protein>
<evidence type="ECO:0000313" key="2">
    <source>
        <dbReference type="Proteomes" id="UP001501772"/>
    </source>
</evidence>
<accession>A0ABP8B2Y2</accession>
<organism evidence="1 2">
    <name type="scientific">Pedobacter jeongneungensis</name>
    <dbReference type="NCBI Taxonomy" id="947309"/>
    <lineage>
        <taxon>Bacteria</taxon>
        <taxon>Pseudomonadati</taxon>
        <taxon>Bacteroidota</taxon>
        <taxon>Sphingobacteriia</taxon>
        <taxon>Sphingobacteriales</taxon>
        <taxon>Sphingobacteriaceae</taxon>
        <taxon>Pedobacter</taxon>
    </lineage>
</organism>
<comment type="caution">
    <text evidence="1">The sequence shown here is derived from an EMBL/GenBank/DDBJ whole genome shotgun (WGS) entry which is preliminary data.</text>
</comment>
<gene>
    <name evidence="1" type="ORF">GCM10022289_01220</name>
</gene>
<sequence>MTLVIAQRNDKGVSFSSDSRISFGEAGFFDKGIKIFTVPFKLKGPAKSRDDFNKYEHELIYGLAVVGSSINANTVKDSIAEILPNVTYLTNMSDVSIIGISSLVLKYYREVSQELTAVLGKTGLSEILLGGYCIVEKRVRIVRFYPDIKEDQVDYQFEEILPEHGMMFFGSGKAYAEQVFKENETLDPLQILKKVIESKADAAVGGNMQRGNFYGENFEISGVVEDQLDEKGNSIKKTNYRRAFLVENEIEEFKKPPYLALTYGYTSVKLIP</sequence>
<proteinExistence type="predicted"/>
<reference evidence="2" key="1">
    <citation type="journal article" date="2019" name="Int. J. Syst. Evol. Microbiol.">
        <title>The Global Catalogue of Microorganisms (GCM) 10K type strain sequencing project: providing services to taxonomists for standard genome sequencing and annotation.</title>
        <authorList>
            <consortium name="The Broad Institute Genomics Platform"/>
            <consortium name="The Broad Institute Genome Sequencing Center for Infectious Disease"/>
            <person name="Wu L."/>
            <person name="Ma J."/>
        </authorList>
    </citation>
    <scope>NUCLEOTIDE SEQUENCE [LARGE SCALE GENOMIC DNA]</scope>
    <source>
        <strain evidence="2">JCM 17626</strain>
    </source>
</reference>
<evidence type="ECO:0000313" key="1">
    <source>
        <dbReference type="EMBL" id="GAA4196082.1"/>
    </source>
</evidence>
<name>A0ABP8B2Y2_9SPHI</name>